<organism evidence="1 2">
    <name type="scientific">Agrococcus versicolor</name>
    <dbReference type="NCBI Taxonomy" id="501482"/>
    <lineage>
        <taxon>Bacteria</taxon>
        <taxon>Bacillati</taxon>
        <taxon>Actinomycetota</taxon>
        <taxon>Actinomycetes</taxon>
        <taxon>Micrococcales</taxon>
        <taxon>Microbacteriaceae</taxon>
        <taxon>Agrococcus</taxon>
    </lineage>
</organism>
<accession>A0ABN3AIR0</accession>
<evidence type="ECO:0000313" key="2">
    <source>
        <dbReference type="Proteomes" id="UP001501599"/>
    </source>
</evidence>
<dbReference type="SUPFAM" id="SSF52540">
    <property type="entry name" value="P-loop containing nucleoside triphosphate hydrolases"/>
    <property type="match status" value="1"/>
</dbReference>
<name>A0ABN3AIR0_9MICO</name>
<dbReference type="EMBL" id="BAAAQT010000001">
    <property type="protein sequence ID" value="GAA2170551.1"/>
    <property type="molecule type" value="Genomic_DNA"/>
</dbReference>
<dbReference type="Proteomes" id="UP001501599">
    <property type="component" value="Unassembled WGS sequence"/>
</dbReference>
<dbReference type="InterPro" id="IPR027417">
    <property type="entry name" value="P-loop_NTPase"/>
</dbReference>
<comment type="caution">
    <text evidence="1">The sequence shown here is derived from an EMBL/GenBank/DDBJ whole genome shotgun (WGS) entry which is preliminary data.</text>
</comment>
<reference evidence="1 2" key="1">
    <citation type="journal article" date="2019" name="Int. J. Syst. Evol. Microbiol.">
        <title>The Global Catalogue of Microorganisms (GCM) 10K type strain sequencing project: providing services to taxonomists for standard genome sequencing and annotation.</title>
        <authorList>
            <consortium name="The Broad Institute Genomics Platform"/>
            <consortium name="The Broad Institute Genome Sequencing Center for Infectious Disease"/>
            <person name="Wu L."/>
            <person name="Ma J."/>
        </authorList>
    </citation>
    <scope>NUCLEOTIDE SEQUENCE [LARGE SCALE GENOMIC DNA]</scope>
    <source>
        <strain evidence="1 2">JCM 16026</strain>
    </source>
</reference>
<dbReference type="Gene3D" id="3.40.50.300">
    <property type="entry name" value="P-loop containing nucleotide triphosphate hydrolases"/>
    <property type="match status" value="1"/>
</dbReference>
<evidence type="ECO:0000313" key="1">
    <source>
        <dbReference type="EMBL" id="GAA2170551.1"/>
    </source>
</evidence>
<proteinExistence type="predicted"/>
<keyword evidence="2" id="KW-1185">Reference proteome</keyword>
<sequence length="176" mass="19684">MAQALADTGLERRRHYVVVLDELWQALRVGHGMAQRIDVLTRLNRREGIGQIMIFHTMKDLDSLSNEEDRAIARGFVERAGMVMCGALSRSEMVRLTSVVDFSQTEQDLLVSWNDAPPWTLDQFGGEAPPPPGRGRFLIKVGGRPGIPIEVKLTSFELGLANSNRRWTEASRIGAR</sequence>
<evidence type="ECO:0008006" key="3">
    <source>
        <dbReference type="Google" id="ProtNLM"/>
    </source>
</evidence>
<protein>
    <recommendedName>
        <fullName evidence="3">ATP/GTP-binding protein</fullName>
    </recommendedName>
</protein>
<gene>
    <name evidence="1" type="ORF">GCM10009846_01350</name>
</gene>
<dbReference type="RefSeq" id="WP_344339293.1">
    <property type="nucleotide sequence ID" value="NZ_BAAAQT010000001.1"/>
</dbReference>